<dbReference type="GO" id="GO:0016740">
    <property type="term" value="F:transferase activity"/>
    <property type="evidence" value="ECO:0007669"/>
    <property type="project" value="UniProtKB-KW"/>
</dbReference>
<dbReference type="Proteomes" id="UP000437068">
    <property type="component" value="Unassembled WGS sequence"/>
</dbReference>
<dbReference type="Pfam" id="PF08354">
    <property type="entry name" value="Fas1-AflB-like_hel"/>
    <property type="match status" value="1"/>
</dbReference>
<protein>
    <recommendedName>
        <fullName evidence="3">Fatty acid synthase beta subunit AflB /Fas1-like central domain-containing protein</fullName>
    </recommendedName>
</protein>
<proteinExistence type="predicted"/>
<dbReference type="PANTHER" id="PTHR10982:SF21">
    <property type="entry name" value="FATTY ACID SYNTHASE SUBUNIT BETA"/>
    <property type="match status" value="1"/>
</dbReference>
<feature type="region of interest" description="Disordered" evidence="2">
    <location>
        <begin position="255"/>
        <end position="282"/>
    </location>
</feature>
<gene>
    <name evidence="4" type="ORF">PF001_g1123</name>
</gene>
<name>A0A6A4EWA8_9STRA</name>
<feature type="compositionally biased region" description="Low complexity" evidence="2">
    <location>
        <begin position="270"/>
        <end position="282"/>
    </location>
</feature>
<keyword evidence="1" id="KW-0808">Transferase</keyword>
<evidence type="ECO:0000313" key="4">
    <source>
        <dbReference type="EMBL" id="KAE9328973.1"/>
    </source>
</evidence>
<organism evidence="4 5">
    <name type="scientific">Phytophthora fragariae</name>
    <dbReference type="NCBI Taxonomy" id="53985"/>
    <lineage>
        <taxon>Eukaryota</taxon>
        <taxon>Sar</taxon>
        <taxon>Stramenopiles</taxon>
        <taxon>Oomycota</taxon>
        <taxon>Peronosporomycetes</taxon>
        <taxon>Peronosporales</taxon>
        <taxon>Peronosporaceae</taxon>
        <taxon>Phytophthora</taxon>
    </lineage>
</organism>
<dbReference type="InterPro" id="IPR013565">
    <property type="entry name" value="Fas1/AflB-like_central"/>
</dbReference>
<feature type="domain" description="Fatty acid synthase beta subunit AflB /Fas1-like central" evidence="3">
    <location>
        <begin position="6"/>
        <end position="106"/>
    </location>
</feature>
<sequence>MEGKSQCWVHSTYFSRVKKLITRTEERFRRESSGALFDQSELKSNPRGMLSAFIAKCPSTVSTLLSLPDCDFFLELCRTGGKPVNFVAAITKYFKTWFKKTSVYTVVDEPVADILGGINSGFINVVKESGAISAASVAATKQVVDIAGVELLVPWVGQKYVIDAAGIRVFDRSIDISGSVIEIEKKGTASAVVVNEVCLAVAELKVGIVSMEMTFQHHPELLLSIEDKKDDSCEAACAESMMSRVLHRHRRAFVPAQGRQSGRRRTLSQGPAGAAAPARGHALRGLQSAQRAHAREILWYQRHSEVVHFEEETSNTSASEYARGLAAEAAAGAAAAAAKAATASAPKAKAAPAEPALVAAPVVVAPVAPVQAASVPAPAAEDAPVAVLHIPRVLLSVRMNKRARKPWT</sequence>
<dbReference type="Gene3D" id="1.20.930.70">
    <property type="match status" value="1"/>
</dbReference>
<reference evidence="4 5" key="1">
    <citation type="submission" date="2018-08" db="EMBL/GenBank/DDBJ databases">
        <title>Genomic investigation of the strawberry pathogen Phytophthora fragariae indicates pathogenicity is determined by transcriptional variation in three key races.</title>
        <authorList>
            <person name="Adams T.M."/>
            <person name="Armitage A.D."/>
            <person name="Sobczyk M.K."/>
            <person name="Bates H.J."/>
            <person name="Dunwell J.M."/>
            <person name="Nellist C.F."/>
            <person name="Harrison R.J."/>
        </authorList>
    </citation>
    <scope>NUCLEOTIDE SEQUENCE [LARGE SCALE GENOMIC DNA]</scope>
    <source>
        <strain evidence="4 5">A4</strain>
    </source>
</reference>
<evidence type="ECO:0000256" key="2">
    <source>
        <dbReference type="SAM" id="MobiDB-lite"/>
    </source>
</evidence>
<evidence type="ECO:0000313" key="5">
    <source>
        <dbReference type="Proteomes" id="UP000437068"/>
    </source>
</evidence>
<dbReference type="AlphaFoldDB" id="A0A6A4EWA8"/>
<dbReference type="GO" id="GO:0004318">
    <property type="term" value="F:enoyl-[acyl-carrier-protein] reductase (NADH) activity"/>
    <property type="evidence" value="ECO:0007669"/>
    <property type="project" value="InterPro"/>
</dbReference>
<dbReference type="InterPro" id="IPR050830">
    <property type="entry name" value="Fungal_FAS"/>
</dbReference>
<comment type="caution">
    <text evidence="4">The sequence shown here is derived from an EMBL/GenBank/DDBJ whole genome shotgun (WGS) entry which is preliminary data.</text>
</comment>
<dbReference type="EMBL" id="QXGE01000026">
    <property type="protein sequence ID" value="KAE9328973.1"/>
    <property type="molecule type" value="Genomic_DNA"/>
</dbReference>
<accession>A0A6A4EWA8</accession>
<dbReference type="PANTHER" id="PTHR10982">
    <property type="entry name" value="MALONYL COA-ACYL CARRIER PROTEIN TRANSACYLASE"/>
    <property type="match status" value="1"/>
</dbReference>
<evidence type="ECO:0000259" key="3">
    <source>
        <dbReference type="Pfam" id="PF08354"/>
    </source>
</evidence>
<evidence type="ECO:0000256" key="1">
    <source>
        <dbReference type="ARBA" id="ARBA00022679"/>
    </source>
</evidence>